<dbReference type="Pfam" id="PF12802">
    <property type="entry name" value="MarR_2"/>
    <property type="match status" value="1"/>
</dbReference>
<dbReference type="InterPro" id="IPR036388">
    <property type="entry name" value="WH-like_DNA-bd_sf"/>
</dbReference>
<dbReference type="RefSeq" id="WP_259310968.1">
    <property type="nucleotide sequence ID" value="NZ_CP087164.1"/>
</dbReference>
<organism evidence="2 3">
    <name type="scientific">Capillimicrobium parvum</name>
    <dbReference type="NCBI Taxonomy" id="2884022"/>
    <lineage>
        <taxon>Bacteria</taxon>
        <taxon>Bacillati</taxon>
        <taxon>Actinomycetota</taxon>
        <taxon>Thermoleophilia</taxon>
        <taxon>Solirubrobacterales</taxon>
        <taxon>Capillimicrobiaceae</taxon>
        <taxon>Capillimicrobium</taxon>
    </lineage>
</organism>
<accession>A0A9E6Y001</accession>
<dbReference type="SUPFAM" id="SSF46785">
    <property type="entry name" value="Winged helix' DNA-binding domain"/>
    <property type="match status" value="1"/>
</dbReference>
<dbReference type="InterPro" id="IPR039422">
    <property type="entry name" value="MarR/SlyA-like"/>
</dbReference>
<evidence type="ECO:0000313" key="2">
    <source>
        <dbReference type="EMBL" id="UGS36906.1"/>
    </source>
</evidence>
<protein>
    <submittedName>
        <fullName evidence="2">HTH-type transcriptional regulator</fullName>
    </submittedName>
</protein>
<proteinExistence type="predicted"/>
<dbReference type="Proteomes" id="UP001162834">
    <property type="component" value="Chromosome"/>
</dbReference>
<dbReference type="SMART" id="SM00347">
    <property type="entry name" value="HTH_MARR"/>
    <property type="match status" value="1"/>
</dbReference>
<dbReference type="InterPro" id="IPR036390">
    <property type="entry name" value="WH_DNA-bd_sf"/>
</dbReference>
<dbReference type="InterPro" id="IPR000835">
    <property type="entry name" value="HTH_MarR-typ"/>
</dbReference>
<dbReference type="Gene3D" id="1.10.10.10">
    <property type="entry name" value="Winged helix-like DNA-binding domain superfamily/Winged helix DNA-binding domain"/>
    <property type="match status" value="1"/>
</dbReference>
<dbReference type="AlphaFoldDB" id="A0A9E6Y001"/>
<sequence length="149" mass="16340">MPATPPVSAEATPSLVYVVGRVNQGVRRELRKALAPWGLSVPELTALSVLRARPGLSNAQLSRRSLMTPQSMNDVVAELERRGLVERTVDPSHARILRTRLTHAGEELLAQVDPVVGALQDEMLADVPPEHREIVLDGLISCMRTLRAR</sequence>
<name>A0A9E6Y001_9ACTN</name>
<evidence type="ECO:0000313" key="3">
    <source>
        <dbReference type="Proteomes" id="UP001162834"/>
    </source>
</evidence>
<dbReference type="GO" id="GO:0006950">
    <property type="term" value="P:response to stress"/>
    <property type="evidence" value="ECO:0007669"/>
    <property type="project" value="TreeGrafter"/>
</dbReference>
<feature type="domain" description="HTH marR-type" evidence="1">
    <location>
        <begin position="12"/>
        <end position="148"/>
    </location>
</feature>
<gene>
    <name evidence="2" type="ORF">DSM104329_03317</name>
</gene>
<dbReference type="GO" id="GO:0003700">
    <property type="term" value="F:DNA-binding transcription factor activity"/>
    <property type="evidence" value="ECO:0007669"/>
    <property type="project" value="InterPro"/>
</dbReference>
<dbReference type="PANTHER" id="PTHR33164:SF43">
    <property type="entry name" value="HTH-TYPE TRANSCRIPTIONAL REPRESSOR YETL"/>
    <property type="match status" value="1"/>
</dbReference>
<dbReference type="KEGG" id="sbae:DSM104329_03317"/>
<dbReference type="PANTHER" id="PTHR33164">
    <property type="entry name" value="TRANSCRIPTIONAL REGULATOR, MARR FAMILY"/>
    <property type="match status" value="1"/>
</dbReference>
<reference evidence="2" key="1">
    <citation type="journal article" date="2022" name="Int. J. Syst. Evol. Microbiol.">
        <title>Pseudomonas aegrilactucae sp. nov. and Pseudomonas morbosilactucae sp. nov., pathogens causing bacterial rot of lettuce in Japan.</title>
        <authorList>
            <person name="Sawada H."/>
            <person name="Fujikawa T."/>
            <person name="Satou M."/>
        </authorList>
    </citation>
    <scope>NUCLEOTIDE SEQUENCE</scope>
    <source>
        <strain evidence="2">0166_1</strain>
    </source>
</reference>
<dbReference type="EMBL" id="CP087164">
    <property type="protein sequence ID" value="UGS36906.1"/>
    <property type="molecule type" value="Genomic_DNA"/>
</dbReference>
<evidence type="ECO:0000259" key="1">
    <source>
        <dbReference type="PROSITE" id="PS50995"/>
    </source>
</evidence>
<keyword evidence="3" id="KW-1185">Reference proteome</keyword>
<dbReference type="PROSITE" id="PS50995">
    <property type="entry name" value="HTH_MARR_2"/>
    <property type="match status" value="1"/>
</dbReference>